<name>A0A9P7RTC2_9AGAR</name>
<accession>A0A9P7RTC2</accession>
<feature type="region of interest" description="Disordered" evidence="1">
    <location>
        <begin position="1"/>
        <end position="56"/>
    </location>
</feature>
<organism evidence="3 4">
    <name type="scientific">Marasmius oreades</name>
    <name type="common">fairy-ring Marasmius</name>
    <dbReference type="NCBI Taxonomy" id="181124"/>
    <lineage>
        <taxon>Eukaryota</taxon>
        <taxon>Fungi</taxon>
        <taxon>Dikarya</taxon>
        <taxon>Basidiomycota</taxon>
        <taxon>Agaricomycotina</taxon>
        <taxon>Agaricomycetes</taxon>
        <taxon>Agaricomycetidae</taxon>
        <taxon>Agaricales</taxon>
        <taxon>Marasmiineae</taxon>
        <taxon>Marasmiaceae</taxon>
        <taxon>Marasmius</taxon>
    </lineage>
</organism>
<dbReference type="AlphaFoldDB" id="A0A9P7RTC2"/>
<comment type="caution">
    <text evidence="3">The sequence shown here is derived from an EMBL/GenBank/DDBJ whole genome shotgun (WGS) entry which is preliminary data.</text>
</comment>
<dbReference type="EMBL" id="CM032187">
    <property type="protein sequence ID" value="KAG7089394.1"/>
    <property type="molecule type" value="Genomic_DNA"/>
</dbReference>
<dbReference type="KEGG" id="more:E1B28_011082"/>
<evidence type="ECO:0000256" key="1">
    <source>
        <dbReference type="SAM" id="MobiDB-lite"/>
    </source>
</evidence>
<proteinExistence type="predicted"/>
<evidence type="ECO:0000259" key="2">
    <source>
        <dbReference type="Pfam" id="PF20499"/>
    </source>
</evidence>
<feature type="region of interest" description="Disordered" evidence="1">
    <location>
        <begin position="70"/>
        <end position="93"/>
    </location>
</feature>
<dbReference type="Proteomes" id="UP001049176">
    <property type="component" value="Chromosome 7"/>
</dbReference>
<feature type="domain" description="DUF6729" evidence="2">
    <location>
        <begin position="217"/>
        <end position="374"/>
    </location>
</feature>
<evidence type="ECO:0000313" key="3">
    <source>
        <dbReference type="EMBL" id="KAG7089394.1"/>
    </source>
</evidence>
<feature type="compositionally biased region" description="Polar residues" evidence="1">
    <location>
        <begin position="1"/>
        <end position="23"/>
    </location>
</feature>
<evidence type="ECO:0000313" key="4">
    <source>
        <dbReference type="Proteomes" id="UP001049176"/>
    </source>
</evidence>
<gene>
    <name evidence="3" type="ORF">E1B28_011082</name>
</gene>
<dbReference type="Pfam" id="PF20499">
    <property type="entry name" value="DUF6729"/>
    <property type="match status" value="1"/>
</dbReference>
<feature type="compositionally biased region" description="Polar residues" evidence="1">
    <location>
        <begin position="37"/>
        <end position="56"/>
    </location>
</feature>
<reference evidence="3" key="1">
    <citation type="journal article" date="2021" name="Genome Biol. Evol.">
        <title>The assembled and annotated genome of the fairy-ring fungus Marasmius oreades.</title>
        <authorList>
            <person name="Hiltunen M."/>
            <person name="Ament-Velasquez S.L."/>
            <person name="Johannesson H."/>
        </authorList>
    </citation>
    <scope>NUCLEOTIDE SEQUENCE</scope>
    <source>
        <strain evidence="3">03SP1</strain>
    </source>
</reference>
<keyword evidence="4" id="KW-1185">Reference proteome</keyword>
<dbReference type="OrthoDB" id="3267843at2759"/>
<dbReference type="InterPro" id="IPR046616">
    <property type="entry name" value="DUF6729"/>
</dbReference>
<dbReference type="RefSeq" id="XP_043005864.1">
    <property type="nucleotide sequence ID" value="XM_043156080.1"/>
</dbReference>
<protein>
    <recommendedName>
        <fullName evidence="2">DUF6729 domain-containing protein</fullName>
    </recommendedName>
</protein>
<dbReference type="GeneID" id="66080157"/>
<sequence length="617" mass="69627">MPIDSHSSNSLPQTKQTTISKNRGGTRPGAGRKKKNPTSTLISVPSQQPNHSTSTTRPAAIFNARVSSIPVPSTSLPAARSSESMEVQADQHTSQDPVLLSHANWEQLAANIDYVVGNDENADIAGRDTVVEDSMFGAEDDVSMEESAQIAEREAEASQAKAYSAMGIYLEQVLNNVRQEIQKHNMPRCYQHGDFWIRPRHPIFSLQHGAIKTEFTPTLLYQKDVFVWLPSFLPGAPDRFICSCGRYLSRHGYNENPIARRVSSAPTDYYLLTNRYFCDWRRRDTTSEGCGQTYQGTDPLIIGQLPRHVQEAFPCYLSHRGAVDKDVMNELRCTIATRFGPEPFARMQQELQTIYHSRLELMYLAAAQQYGKRDVQPFSSFNDPLGYNGASHSTHYFKSMFTEWYAAHRIYLDRVQASLPLTIAKADHTFKVMIHMAKIKGEPMHRALYTIVNEWEQVRGRAACLTKSLSYVDEHWTSIEQGLREHGHPTTEFVWTDAPKVEQAYHESITKSLRKNVQHPEIDKWRNLLTFQSSVLVPPFLCDSYDSIDIACDNVLTSLEPASLDKLILVLDSKSETELVGVGGPEGVPRVRGSRIDLLQVRVGSQSYIFRLTQLTA</sequence>